<dbReference type="Pfam" id="PF08858">
    <property type="entry name" value="IDEAL"/>
    <property type="match status" value="1"/>
</dbReference>
<dbReference type="InterPro" id="IPR027393">
    <property type="entry name" value="Virus_scaffolding_prot_C"/>
</dbReference>
<organism evidence="2 3">
    <name type="scientific">Ferroacidibacillus organovorans</name>
    <dbReference type="NCBI Taxonomy" id="1765683"/>
    <lineage>
        <taxon>Bacteria</taxon>
        <taxon>Bacillati</taxon>
        <taxon>Bacillota</taxon>
        <taxon>Bacilli</taxon>
        <taxon>Bacillales</taxon>
        <taxon>Alicyclobacillaceae</taxon>
        <taxon>Ferroacidibacillus</taxon>
    </lineage>
</organism>
<comment type="caution">
    <text evidence="2">The sequence shown here is derived from an EMBL/GenBank/DDBJ whole genome shotgun (WGS) entry which is preliminary data.</text>
</comment>
<name>A0A101XQE0_9BACL</name>
<sequence>MLTQNEVDGLRLKLLPSGADRVMDLVHMHRDQTTLTNVALENVPLLILARQGMIARLQIQGASVKLSQPHEILKALQQFFTTPETLYIYTNLPPMPIPPFVNDLIDEIAARVNSRETLRAEIDEALDKGDRQRFYQLSATLQTMMDQEKGVTL</sequence>
<keyword evidence="3" id="KW-1185">Reference proteome</keyword>
<dbReference type="OrthoDB" id="2375685at2"/>
<gene>
    <name evidence="2" type="ORF">ATW55_06520</name>
</gene>
<evidence type="ECO:0000313" key="3">
    <source>
        <dbReference type="Proteomes" id="UP000053557"/>
    </source>
</evidence>
<dbReference type="RefSeq" id="WP_067716964.1">
    <property type="nucleotide sequence ID" value="NZ_LPVJ01000048.1"/>
</dbReference>
<evidence type="ECO:0000313" key="2">
    <source>
        <dbReference type="EMBL" id="KUO95620.1"/>
    </source>
</evidence>
<dbReference type="EMBL" id="LPVJ01000048">
    <property type="protein sequence ID" value="KUO95620.1"/>
    <property type="molecule type" value="Genomic_DNA"/>
</dbReference>
<dbReference type="Proteomes" id="UP000053557">
    <property type="component" value="Unassembled WGS sequence"/>
</dbReference>
<evidence type="ECO:0000259" key="1">
    <source>
        <dbReference type="SMART" id="SM00914"/>
    </source>
</evidence>
<reference evidence="2 3" key="1">
    <citation type="submission" date="2015-12" db="EMBL/GenBank/DDBJ databases">
        <title>Draft genome sequence of Acidibacillus ferrooxidans ITV001, isolated from a chalcopyrite acid mine drainage site in Brazil.</title>
        <authorList>
            <person name="Dall'Agnol H."/>
            <person name="Nancucheo I."/>
            <person name="Johnson B."/>
            <person name="Oliveira R."/>
            <person name="Leite L."/>
            <person name="Pylro V."/>
            <person name="Nunes G.L."/>
            <person name="Tzotzos G."/>
            <person name="Fernandes G.R."/>
            <person name="Dutra J."/>
            <person name="Orellana S.C."/>
            <person name="Oliveira G."/>
        </authorList>
    </citation>
    <scope>NUCLEOTIDE SEQUENCE [LARGE SCALE GENOMIC DNA]</scope>
    <source>
        <strain evidence="3">ITV01</strain>
    </source>
</reference>
<protein>
    <recommendedName>
        <fullName evidence="1">IDEAL domain-containing protein</fullName>
    </recommendedName>
</protein>
<dbReference type="SMART" id="SM00914">
    <property type="entry name" value="IDEAL"/>
    <property type="match status" value="1"/>
</dbReference>
<proteinExistence type="predicted"/>
<accession>A0A101XQE0</accession>
<dbReference type="Gene3D" id="4.10.810.10">
    <property type="entry name" value="Virus Scaffolding Protein, Chain A"/>
    <property type="match status" value="1"/>
</dbReference>
<dbReference type="InterPro" id="IPR014957">
    <property type="entry name" value="IDEAL_dom"/>
</dbReference>
<dbReference type="AlphaFoldDB" id="A0A101XQE0"/>
<feature type="domain" description="IDEAL" evidence="1">
    <location>
        <begin position="104"/>
        <end position="141"/>
    </location>
</feature>